<keyword evidence="11" id="KW-0813">Transport</keyword>
<dbReference type="AlphaFoldDB" id="A0A5C6A7A8"/>
<evidence type="ECO:0000256" key="10">
    <source>
        <dbReference type="ARBA" id="ARBA00035585"/>
    </source>
</evidence>
<accession>A0A5C6A7A8</accession>
<keyword evidence="5 11" id="KW-1133">Transmembrane helix</keyword>
<sequence length="133" mass="13534">MSESWIRLAAIAAGGALGATMRYGVGVVCAGLWGDKFGVATLLVNVTGCFVLGLLMHDAWAPISRGGGAWHAAATVGLLGGLTTFSTFGYQTIRHLDAGEPLLAVANVGLNVTLGLVAAAAGLALSRQWWPIG</sequence>
<dbReference type="RefSeq" id="WP_146446112.1">
    <property type="nucleotide sequence ID" value="NZ_SJPR01000005.1"/>
</dbReference>
<dbReference type="GO" id="GO:0062054">
    <property type="term" value="F:fluoride channel activity"/>
    <property type="evidence" value="ECO:0007669"/>
    <property type="project" value="UniProtKB-UniRule"/>
</dbReference>
<feature type="binding site" evidence="11">
    <location>
        <position position="83"/>
    </location>
    <ligand>
        <name>Na(+)</name>
        <dbReference type="ChEBI" id="CHEBI:29101"/>
        <note>structural</note>
    </ligand>
</feature>
<dbReference type="GO" id="GO:0046872">
    <property type="term" value="F:metal ion binding"/>
    <property type="evidence" value="ECO:0007669"/>
    <property type="project" value="UniProtKB-KW"/>
</dbReference>
<dbReference type="PANTHER" id="PTHR28259">
    <property type="entry name" value="FLUORIDE EXPORT PROTEIN 1-RELATED"/>
    <property type="match status" value="1"/>
</dbReference>
<dbReference type="InterPro" id="IPR003691">
    <property type="entry name" value="FluC"/>
</dbReference>
<proteinExistence type="inferred from homology"/>
<comment type="subcellular location">
    <subcellularLocation>
        <location evidence="1 11">Cell membrane</location>
        <topology evidence="1 11">Multi-pass membrane protein</topology>
    </subcellularLocation>
</comment>
<keyword evidence="4 11" id="KW-0812">Transmembrane</keyword>
<keyword evidence="8 11" id="KW-0407">Ion channel</keyword>
<feature type="transmembrane region" description="Helical" evidence="11">
    <location>
        <begin position="36"/>
        <end position="56"/>
    </location>
</feature>
<evidence type="ECO:0000313" key="13">
    <source>
        <dbReference type="Proteomes" id="UP000317421"/>
    </source>
</evidence>
<keyword evidence="6 11" id="KW-0406">Ion transport</keyword>
<name>A0A5C6A7A8_9BACT</name>
<dbReference type="EMBL" id="SJPR01000005">
    <property type="protein sequence ID" value="TWT95257.1"/>
    <property type="molecule type" value="Genomic_DNA"/>
</dbReference>
<keyword evidence="13" id="KW-1185">Reference proteome</keyword>
<keyword evidence="11" id="KW-0915">Sodium</keyword>
<feature type="binding site" evidence="11">
    <location>
        <position position="80"/>
    </location>
    <ligand>
        <name>Na(+)</name>
        <dbReference type="ChEBI" id="CHEBI:29101"/>
        <note>structural</note>
    </ligand>
</feature>
<evidence type="ECO:0000256" key="7">
    <source>
        <dbReference type="ARBA" id="ARBA00023136"/>
    </source>
</evidence>
<evidence type="ECO:0000256" key="1">
    <source>
        <dbReference type="ARBA" id="ARBA00004651"/>
    </source>
</evidence>
<comment type="caution">
    <text evidence="12">The sequence shown here is derived from an EMBL/GenBank/DDBJ whole genome shotgun (WGS) entry which is preliminary data.</text>
</comment>
<dbReference type="PANTHER" id="PTHR28259:SF1">
    <property type="entry name" value="FLUORIDE EXPORT PROTEIN 1-RELATED"/>
    <property type="match status" value="1"/>
</dbReference>
<evidence type="ECO:0000256" key="5">
    <source>
        <dbReference type="ARBA" id="ARBA00022989"/>
    </source>
</evidence>
<comment type="catalytic activity">
    <reaction evidence="10">
        <text>fluoride(in) = fluoride(out)</text>
        <dbReference type="Rhea" id="RHEA:76159"/>
        <dbReference type="ChEBI" id="CHEBI:17051"/>
    </reaction>
    <physiologicalReaction direction="left-to-right" evidence="10">
        <dbReference type="Rhea" id="RHEA:76160"/>
    </physiologicalReaction>
</comment>
<keyword evidence="11" id="KW-0479">Metal-binding</keyword>
<evidence type="ECO:0000256" key="8">
    <source>
        <dbReference type="ARBA" id="ARBA00023303"/>
    </source>
</evidence>
<keyword evidence="2 11" id="KW-1003">Cell membrane</keyword>
<dbReference type="HAMAP" id="MF_00454">
    <property type="entry name" value="FluC"/>
    <property type="match status" value="1"/>
</dbReference>
<comment type="activity regulation">
    <text evidence="11">Na(+) is not transported, but it plays an essential structural role and its presence is essential for fluoride channel function.</text>
</comment>
<dbReference type="Pfam" id="PF02537">
    <property type="entry name" value="CRCB"/>
    <property type="match status" value="1"/>
</dbReference>
<dbReference type="GO" id="GO:0140114">
    <property type="term" value="P:cellular detoxification of fluoride"/>
    <property type="evidence" value="ECO:0007669"/>
    <property type="project" value="UniProtKB-UniRule"/>
</dbReference>
<protein>
    <recommendedName>
        <fullName evidence="11">Fluoride-specific ion channel FluC</fullName>
    </recommendedName>
</protein>
<comment type="function">
    <text evidence="11">Fluoride-specific ion channel. Important for reducing fluoride concentration in the cell, thus reducing its toxicity.</text>
</comment>
<dbReference type="OrthoDB" id="9815830at2"/>
<evidence type="ECO:0000256" key="4">
    <source>
        <dbReference type="ARBA" id="ARBA00022692"/>
    </source>
</evidence>
<dbReference type="GO" id="GO:0005886">
    <property type="term" value="C:plasma membrane"/>
    <property type="evidence" value="ECO:0007669"/>
    <property type="project" value="UniProtKB-SubCell"/>
</dbReference>
<evidence type="ECO:0000313" key="12">
    <source>
        <dbReference type="EMBL" id="TWT95257.1"/>
    </source>
</evidence>
<gene>
    <name evidence="11" type="primary">fluC</name>
    <name evidence="11" type="synonym">crcB</name>
    <name evidence="12" type="ORF">Pla108_34010</name>
</gene>
<feature type="transmembrane region" description="Helical" evidence="11">
    <location>
        <begin position="68"/>
        <end position="90"/>
    </location>
</feature>
<keyword evidence="7 11" id="KW-0472">Membrane</keyword>
<evidence type="ECO:0000256" key="2">
    <source>
        <dbReference type="ARBA" id="ARBA00022475"/>
    </source>
</evidence>
<keyword evidence="3" id="KW-0997">Cell inner membrane</keyword>
<feature type="transmembrane region" description="Helical" evidence="11">
    <location>
        <begin position="102"/>
        <end position="125"/>
    </location>
</feature>
<evidence type="ECO:0000256" key="11">
    <source>
        <dbReference type="HAMAP-Rule" id="MF_00454"/>
    </source>
</evidence>
<dbReference type="Proteomes" id="UP000317421">
    <property type="component" value="Unassembled WGS sequence"/>
</dbReference>
<reference evidence="12 13" key="1">
    <citation type="submission" date="2019-02" db="EMBL/GenBank/DDBJ databases">
        <title>Deep-cultivation of Planctomycetes and their phenomic and genomic characterization uncovers novel biology.</title>
        <authorList>
            <person name="Wiegand S."/>
            <person name="Jogler M."/>
            <person name="Boedeker C."/>
            <person name="Pinto D."/>
            <person name="Vollmers J."/>
            <person name="Rivas-Marin E."/>
            <person name="Kohn T."/>
            <person name="Peeters S.H."/>
            <person name="Heuer A."/>
            <person name="Rast P."/>
            <person name="Oberbeckmann S."/>
            <person name="Bunk B."/>
            <person name="Jeske O."/>
            <person name="Meyerdierks A."/>
            <person name="Storesund J.E."/>
            <person name="Kallscheuer N."/>
            <person name="Luecker S."/>
            <person name="Lage O.M."/>
            <person name="Pohl T."/>
            <person name="Merkel B.J."/>
            <person name="Hornburger P."/>
            <person name="Mueller R.-W."/>
            <person name="Bruemmer F."/>
            <person name="Labrenz M."/>
            <person name="Spormann A.M."/>
            <person name="Op Den Camp H."/>
            <person name="Overmann J."/>
            <person name="Amann R."/>
            <person name="Jetten M.S.M."/>
            <person name="Mascher T."/>
            <person name="Medema M.H."/>
            <person name="Devos D.P."/>
            <person name="Kaster A.-K."/>
            <person name="Ovreas L."/>
            <person name="Rohde M."/>
            <person name="Galperin M.Y."/>
            <person name="Jogler C."/>
        </authorList>
    </citation>
    <scope>NUCLEOTIDE SEQUENCE [LARGE SCALE GENOMIC DNA]</scope>
    <source>
        <strain evidence="12 13">Pla108</strain>
    </source>
</reference>
<evidence type="ECO:0000256" key="6">
    <source>
        <dbReference type="ARBA" id="ARBA00023065"/>
    </source>
</evidence>
<comment type="similarity">
    <text evidence="9 11">Belongs to the fluoride channel Fluc/FEX (TC 1.A.43) family.</text>
</comment>
<organism evidence="12 13">
    <name type="scientific">Botrimarina colliarenosi</name>
    <dbReference type="NCBI Taxonomy" id="2528001"/>
    <lineage>
        <taxon>Bacteria</taxon>
        <taxon>Pseudomonadati</taxon>
        <taxon>Planctomycetota</taxon>
        <taxon>Planctomycetia</taxon>
        <taxon>Pirellulales</taxon>
        <taxon>Lacipirellulaceae</taxon>
        <taxon>Botrimarina</taxon>
    </lineage>
</organism>
<evidence type="ECO:0000256" key="3">
    <source>
        <dbReference type="ARBA" id="ARBA00022519"/>
    </source>
</evidence>
<evidence type="ECO:0000256" key="9">
    <source>
        <dbReference type="ARBA" id="ARBA00035120"/>
    </source>
</evidence>